<proteinExistence type="predicted"/>
<name>A0A9E7ECL0_9LILI</name>
<organism evidence="2 3">
    <name type="scientific">Musa troglodytarum</name>
    <name type="common">fe'i banana</name>
    <dbReference type="NCBI Taxonomy" id="320322"/>
    <lineage>
        <taxon>Eukaryota</taxon>
        <taxon>Viridiplantae</taxon>
        <taxon>Streptophyta</taxon>
        <taxon>Embryophyta</taxon>
        <taxon>Tracheophyta</taxon>
        <taxon>Spermatophyta</taxon>
        <taxon>Magnoliopsida</taxon>
        <taxon>Liliopsida</taxon>
        <taxon>Zingiberales</taxon>
        <taxon>Musaceae</taxon>
        <taxon>Musa</taxon>
    </lineage>
</organism>
<reference evidence="2" key="1">
    <citation type="submission" date="2022-05" db="EMBL/GenBank/DDBJ databases">
        <title>The Musa troglodytarum L. genome provides insights into the mechanism of non-climacteric behaviour and enrichment of carotenoids.</title>
        <authorList>
            <person name="Wang J."/>
        </authorList>
    </citation>
    <scope>NUCLEOTIDE SEQUENCE</scope>
    <source>
        <tissue evidence="2">Leaf</tissue>
    </source>
</reference>
<feature type="compositionally biased region" description="Basic and acidic residues" evidence="1">
    <location>
        <begin position="189"/>
        <end position="200"/>
    </location>
</feature>
<dbReference type="AlphaFoldDB" id="A0A9E7ECL0"/>
<sequence>MSTHPIIDFDCLFLVPLPSYVTKRPIDSVFSPNLPCMSSMAVTICSRVRSSGGEAVKWQTYFTCPSRKRKISYRGEVTLTTRRWSARPPRRAWAPLPRWVSGRPTREASRRHPSTVLPLRGRVGGALQGSTIQEILFLDWTKMREPQWDPPNRPTVLRVSVLAQPRRIRKPSESGTPRPAISAGELSDGCDRDVTSRPRDSSPSPLHPPLLCHDSL</sequence>
<keyword evidence="3" id="KW-1185">Reference proteome</keyword>
<evidence type="ECO:0000256" key="1">
    <source>
        <dbReference type="SAM" id="MobiDB-lite"/>
    </source>
</evidence>
<feature type="compositionally biased region" description="Low complexity" evidence="1">
    <location>
        <begin position="201"/>
        <end position="216"/>
    </location>
</feature>
<evidence type="ECO:0000313" key="3">
    <source>
        <dbReference type="Proteomes" id="UP001055439"/>
    </source>
</evidence>
<evidence type="ECO:0000313" key="2">
    <source>
        <dbReference type="EMBL" id="URD74451.1"/>
    </source>
</evidence>
<dbReference type="EMBL" id="CP097502">
    <property type="protein sequence ID" value="URD74451.1"/>
    <property type="molecule type" value="Genomic_DNA"/>
</dbReference>
<feature type="region of interest" description="Disordered" evidence="1">
    <location>
        <begin position="167"/>
        <end position="216"/>
    </location>
</feature>
<gene>
    <name evidence="2" type="ORF">MUK42_35420</name>
</gene>
<accession>A0A9E7ECL0</accession>
<protein>
    <submittedName>
        <fullName evidence="2">Uncharacterized protein</fullName>
    </submittedName>
</protein>
<dbReference type="Proteomes" id="UP001055439">
    <property type="component" value="Chromosome 1"/>
</dbReference>